<evidence type="ECO:0000256" key="5">
    <source>
        <dbReference type="ARBA" id="ARBA00023065"/>
    </source>
</evidence>
<dbReference type="PANTHER" id="PTHR31503">
    <property type="entry name" value="VACUOLAR CALCIUM ION TRANSPORTER"/>
    <property type="match status" value="1"/>
</dbReference>
<evidence type="ECO:0000256" key="6">
    <source>
        <dbReference type="ARBA" id="ARBA00023136"/>
    </source>
</evidence>
<protein>
    <submittedName>
        <fullName evidence="10">DDHD domain-containing protein</fullName>
    </submittedName>
</protein>
<organism evidence="10 11">
    <name type="scientific">Purpureocillium lavendulum</name>
    <dbReference type="NCBI Taxonomy" id="1247861"/>
    <lineage>
        <taxon>Eukaryota</taxon>
        <taxon>Fungi</taxon>
        <taxon>Dikarya</taxon>
        <taxon>Ascomycota</taxon>
        <taxon>Pezizomycotina</taxon>
        <taxon>Sordariomycetes</taxon>
        <taxon>Hypocreomycetidae</taxon>
        <taxon>Hypocreales</taxon>
        <taxon>Ophiocordycipitaceae</taxon>
        <taxon>Purpureocillium</taxon>
    </lineage>
</organism>
<dbReference type="Proteomes" id="UP001163105">
    <property type="component" value="Unassembled WGS sequence"/>
</dbReference>
<feature type="domain" description="Sodium/calcium exchanger membrane region" evidence="9">
    <location>
        <begin position="213"/>
        <end position="320"/>
    </location>
</feature>
<feature type="transmembrane region" description="Helical" evidence="8">
    <location>
        <begin position="475"/>
        <end position="492"/>
    </location>
</feature>
<feature type="transmembrane region" description="Helical" evidence="8">
    <location>
        <begin position="435"/>
        <end position="455"/>
    </location>
</feature>
<dbReference type="GO" id="GO:0000329">
    <property type="term" value="C:fungal-type vacuole membrane"/>
    <property type="evidence" value="ECO:0007669"/>
    <property type="project" value="TreeGrafter"/>
</dbReference>
<comment type="caution">
    <text evidence="10">The sequence shown here is derived from an EMBL/GenBank/DDBJ whole genome shotgun (WGS) entry which is preliminary data.</text>
</comment>
<feature type="transmembrane region" description="Helical" evidence="8">
    <location>
        <begin position="229"/>
        <end position="253"/>
    </location>
</feature>
<evidence type="ECO:0000256" key="4">
    <source>
        <dbReference type="ARBA" id="ARBA00022989"/>
    </source>
</evidence>
<comment type="subcellular location">
    <subcellularLocation>
        <location evidence="1">Endomembrane system</location>
        <topology evidence="1">Multi-pass membrane protein</topology>
    </subcellularLocation>
</comment>
<dbReference type="Pfam" id="PF01699">
    <property type="entry name" value="Na_Ca_ex"/>
    <property type="match status" value="2"/>
</dbReference>
<evidence type="ECO:0000313" key="10">
    <source>
        <dbReference type="EMBL" id="KAJ6443442.1"/>
    </source>
</evidence>
<name>A0AB34FVP0_9HYPO</name>
<evidence type="ECO:0000256" key="3">
    <source>
        <dbReference type="ARBA" id="ARBA00022692"/>
    </source>
</evidence>
<dbReference type="GO" id="GO:0012505">
    <property type="term" value="C:endomembrane system"/>
    <property type="evidence" value="ECO:0007669"/>
    <property type="project" value="UniProtKB-SubCell"/>
</dbReference>
<keyword evidence="5" id="KW-0406">Ion transport</keyword>
<keyword evidence="11" id="KW-1185">Reference proteome</keyword>
<accession>A0AB34FVP0</accession>
<dbReference type="InterPro" id="IPR004713">
    <property type="entry name" value="CaH_exchang"/>
</dbReference>
<dbReference type="GO" id="GO:0015369">
    <property type="term" value="F:calcium:proton antiporter activity"/>
    <property type="evidence" value="ECO:0007669"/>
    <property type="project" value="TreeGrafter"/>
</dbReference>
<feature type="region of interest" description="Disordered" evidence="7">
    <location>
        <begin position="108"/>
        <end position="129"/>
    </location>
</feature>
<feature type="transmembrane region" description="Helical" evidence="8">
    <location>
        <begin position="527"/>
        <end position="548"/>
    </location>
</feature>
<evidence type="ECO:0000256" key="8">
    <source>
        <dbReference type="SAM" id="Phobius"/>
    </source>
</evidence>
<keyword evidence="6 8" id="KW-0472">Membrane</keyword>
<evidence type="ECO:0000259" key="9">
    <source>
        <dbReference type="Pfam" id="PF01699"/>
    </source>
</evidence>
<keyword evidence="4 8" id="KW-1133">Transmembrane helix</keyword>
<feature type="transmembrane region" description="Helical" evidence="8">
    <location>
        <begin position="163"/>
        <end position="183"/>
    </location>
</feature>
<feature type="transmembrane region" description="Helical" evidence="8">
    <location>
        <begin position="189"/>
        <end position="208"/>
    </location>
</feature>
<evidence type="ECO:0000256" key="1">
    <source>
        <dbReference type="ARBA" id="ARBA00004127"/>
    </source>
</evidence>
<feature type="domain" description="Sodium/calcium exchanger membrane region" evidence="9">
    <location>
        <begin position="404"/>
        <end position="545"/>
    </location>
</feature>
<feature type="transmembrane region" description="Helical" evidence="8">
    <location>
        <begin position="499"/>
        <end position="521"/>
    </location>
</feature>
<evidence type="ECO:0000313" key="11">
    <source>
        <dbReference type="Proteomes" id="UP001163105"/>
    </source>
</evidence>
<sequence>MSFNHFRNKRQAHAISPWNPFAQISRSNTLRRAGTWDGPQVEAGSGTGTDAQDLSVLSATASAPYAGPSDYAAATSRPAQGVPVVHLSPPPVEGDGIEAAEVVGAQRALGTDDDAPKRTDTIRSTAAAEGPGPKKRLWLFKQVEPRAPFTIGGQLRRLYRLSIVMKVLLLCCPVGFCLNFTNGPSIETFIINFISTIPINFLGDFAMTEIGLRLGELTADLLSVSTREITVLQTSLVGSILANVLFLLGMSIICGCHNRPYQNLNRTAAHMASNLLCLSSTSLLVPTASRLLSQASPEDLLKQSRGASVVLLVVYGSFVFCEHWTHRQVFGQEAEKVPTRDSGASQHAVRRGLGMPGSMMGLGVPDRGENERLSNMLMYPPRVQPEAEEGGEDSEGPQLRCGVALGIVAMTTTLLYFHIDFTVKSIDAVTASARLSRTFVGLILFPLSSCDYVPMALAMKDKLGHTVTSTVGKSIQTALLVTPTIVLLAWCLGVDQVTLVFDGFEVVSLFATVLLLNFLIVDARVHWVQGVLLLADWGLIAIAAFFVTEKDARD</sequence>
<dbReference type="InterPro" id="IPR004837">
    <property type="entry name" value="NaCa_Exmemb"/>
</dbReference>
<keyword evidence="2" id="KW-0813">Transport</keyword>
<keyword evidence="3 8" id="KW-0812">Transmembrane</keyword>
<dbReference type="GO" id="GO:0006874">
    <property type="term" value="P:intracellular calcium ion homeostasis"/>
    <property type="evidence" value="ECO:0007669"/>
    <property type="project" value="TreeGrafter"/>
</dbReference>
<reference evidence="10" key="1">
    <citation type="submission" date="2023-01" db="EMBL/GenBank/DDBJ databases">
        <title>The growth and conidiation of Purpureocillium lavendulum are regulated by nitrogen source and histone H3K14 acetylation.</title>
        <authorList>
            <person name="Tang P."/>
            <person name="Han J."/>
            <person name="Zhang C."/>
            <person name="Tang P."/>
            <person name="Qi F."/>
            <person name="Zhang K."/>
            <person name="Liang L."/>
        </authorList>
    </citation>
    <scope>NUCLEOTIDE SEQUENCE</scope>
    <source>
        <strain evidence="10">YMF1.00683</strain>
    </source>
</reference>
<dbReference type="EMBL" id="JAQHRD010000003">
    <property type="protein sequence ID" value="KAJ6443442.1"/>
    <property type="molecule type" value="Genomic_DNA"/>
</dbReference>
<evidence type="ECO:0000256" key="2">
    <source>
        <dbReference type="ARBA" id="ARBA00022448"/>
    </source>
</evidence>
<dbReference type="AlphaFoldDB" id="A0AB34FVP0"/>
<proteinExistence type="predicted"/>
<dbReference type="PANTHER" id="PTHR31503:SF20">
    <property type="entry name" value="CA(2+)_H(+) EXCHANGER, PUTATIVE (EUROFUNG)-RELATED"/>
    <property type="match status" value="1"/>
</dbReference>
<gene>
    <name evidence="10" type="primary">chaA</name>
    <name evidence="10" type="ORF">O9K51_04621</name>
</gene>
<evidence type="ECO:0000256" key="7">
    <source>
        <dbReference type="SAM" id="MobiDB-lite"/>
    </source>
</evidence>